<evidence type="ECO:0000313" key="11">
    <source>
        <dbReference type="EMBL" id="AXA32937.1"/>
    </source>
</evidence>
<evidence type="ECO:0000256" key="3">
    <source>
        <dbReference type="ARBA" id="ARBA00022475"/>
    </source>
</evidence>
<dbReference type="SUPFAM" id="SSF82689">
    <property type="entry name" value="Mechanosensitive channel protein MscS (YggB), C-terminal domain"/>
    <property type="match status" value="1"/>
</dbReference>
<sequence>MFKVGKSLVIFLFVLFICNIAFAVTSSQINEATTTLHERVKQINSFIDYVHLDKAKTEDSLNYERDKLLGYIDYINNEIYRLELDLHKLDRLLDFVDERYQANKYSNFINDSVKANEKFNTRLKDYTKSRVLILNDLILAKDTDINIEYALDDISRYRNKLRNDFKFNQSTVLWQPNSWTHAIKTISSNFVNLVLDIIVFTFTVLFFLFFRRVLSIKSVILKNKELRHKKNLYWAAFKFEKLYDLILGIAIYPLVIVLLVSISIYFGLINRDAFYSVMTSLQIIALYCFFIYILSVYARVIVSFKTETYLLIYCMLFGVSMHFFLSSLVDFSPASVELTQFIGDALIPGFIMMLFMLIPAIMFFYSLGKEQYLDNYEPKRFVTYIVRYFVVVSLVFCIIMMILGGYPNLGMSVSFDLYQTFFWAAHIYVFYKVVIVLLDLVFCKKTKMAILRRTAENVMGDIKRTGFRYWVKSFVIVVATILFIVFTLLSFNVLPQKLYDVWEIFFYEGETLLGVDILPLQSFLESLSVLVVMFISAKIVMLFAEKRIYPYTNWDLGTKEATTSIIKYIFIITAIFLFIKSLGISNTTIAFIASGLSVGLGFAMQDLVKNFFAGLVMLIERPVKIGDWVNVENEIGVVKRISIRATEVLTFNNNSLIIPNNVMITNIVSNETLDRTSRLVIDIKVAYRHDPEEVMDICRRVVTSEKRIFFTPPPEFILLELGDSAMTVSVRAYCLRIHNFDISSDLRMMFLKALKENNIEIQPSKMDVRIKNLENDNSREIPKN</sequence>
<keyword evidence="4 7" id="KW-0812">Transmembrane</keyword>
<proteinExistence type="inferred from homology"/>
<feature type="domain" description="Mechanosensitive ion channel MscS C-terminal" evidence="10">
    <location>
        <begin position="680"/>
        <end position="761"/>
    </location>
</feature>
<feature type="transmembrane region" description="Helical" evidence="7">
    <location>
        <begin position="565"/>
        <end position="583"/>
    </location>
</feature>
<feature type="transmembrane region" description="Helical" evidence="7">
    <location>
        <begin position="421"/>
        <end position="443"/>
    </location>
</feature>
<dbReference type="EMBL" id="CP043424">
    <property type="protein sequence ID" value="QIW11163.1"/>
    <property type="molecule type" value="Genomic_DNA"/>
</dbReference>
<dbReference type="InterPro" id="IPR006685">
    <property type="entry name" value="MscS_channel_2nd"/>
</dbReference>
<keyword evidence="14" id="KW-1185">Reference proteome</keyword>
<feature type="transmembrane region" description="Helical" evidence="7">
    <location>
        <begin position="469"/>
        <end position="491"/>
    </location>
</feature>
<feature type="transmembrane region" description="Helical" evidence="7">
    <location>
        <begin position="245"/>
        <end position="268"/>
    </location>
</feature>
<feature type="transmembrane region" description="Helical" evidence="7">
    <location>
        <begin position="274"/>
        <end position="297"/>
    </location>
</feature>
<organism evidence="11 13">
    <name type="scientific">Francisella adeliensis</name>
    <dbReference type="NCBI Taxonomy" id="2007306"/>
    <lineage>
        <taxon>Bacteria</taxon>
        <taxon>Pseudomonadati</taxon>
        <taxon>Pseudomonadota</taxon>
        <taxon>Gammaproteobacteria</taxon>
        <taxon>Thiotrichales</taxon>
        <taxon>Francisellaceae</taxon>
        <taxon>Francisella</taxon>
    </lineage>
</organism>
<dbReference type="AlphaFoldDB" id="A0A2Z4XVT5"/>
<feature type="domain" description="Mechanosensitive ion channel MscS" evidence="9">
    <location>
        <begin position="606"/>
        <end position="670"/>
    </location>
</feature>
<feature type="transmembrane region" description="Helical" evidence="7">
    <location>
        <begin position="388"/>
        <end position="409"/>
    </location>
</feature>
<dbReference type="KEGG" id="fad:CDH04_00235"/>
<feature type="chain" id="PRO_5016306354" evidence="8">
    <location>
        <begin position="24"/>
        <end position="784"/>
    </location>
</feature>
<evidence type="ECO:0000256" key="2">
    <source>
        <dbReference type="ARBA" id="ARBA00008017"/>
    </source>
</evidence>
<reference evidence="11 13" key="1">
    <citation type="submission" date="2017-06" db="EMBL/GenBank/DDBJ databases">
        <title>Complete genome of Francisella adeliensis.</title>
        <authorList>
            <person name="Vallesi A."/>
            <person name="Sjodin A."/>
        </authorList>
    </citation>
    <scope>NUCLEOTIDE SEQUENCE [LARGE SCALE GENOMIC DNA]</scope>
    <source>
        <strain evidence="11 13">FDC440</strain>
    </source>
</reference>
<dbReference type="PANTHER" id="PTHR30347:SF1">
    <property type="entry name" value="MECHANOSENSITIVE CHANNEL MSCK"/>
    <property type="match status" value="1"/>
</dbReference>
<dbReference type="Gene3D" id="3.30.70.100">
    <property type="match status" value="1"/>
</dbReference>
<evidence type="ECO:0000259" key="10">
    <source>
        <dbReference type="Pfam" id="PF21082"/>
    </source>
</evidence>
<dbReference type="Proteomes" id="UP000251120">
    <property type="component" value="Chromosome"/>
</dbReference>
<evidence type="ECO:0000256" key="6">
    <source>
        <dbReference type="ARBA" id="ARBA00023136"/>
    </source>
</evidence>
<keyword evidence="8" id="KW-0732">Signal</keyword>
<dbReference type="EMBL" id="CP021781">
    <property type="protein sequence ID" value="AXA32937.1"/>
    <property type="molecule type" value="Genomic_DNA"/>
</dbReference>
<dbReference type="InterPro" id="IPR011014">
    <property type="entry name" value="MscS_channel_TM-2"/>
</dbReference>
<evidence type="ECO:0000313" key="12">
    <source>
        <dbReference type="EMBL" id="QIW11163.1"/>
    </source>
</evidence>
<evidence type="ECO:0000256" key="4">
    <source>
        <dbReference type="ARBA" id="ARBA00022692"/>
    </source>
</evidence>
<feature type="signal peptide" evidence="8">
    <location>
        <begin position="1"/>
        <end position="23"/>
    </location>
</feature>
<dbReference type="InterPro" id="IPR011066">
    <property type="entry name" value="MscS_channel_C_sf"/>
</dbReference>
<dbReference type="Pfam" id="PF21082">
    <property type="entry name" value="MS_channel_3rd"/>
    <property type="match status" value="1"/>
</dbReference>
<gene>
    <name evidence="11" type="ORF">CDH04_00235</name>
    <name evidence="12" type="ORF">FZC43_00235</name>
</gene>
<dbReference type="GO" id="GO:0005886">
    <property type="term" value="C:plasma membrane"/>
    <property type="evidence" value="ECO:0007669"/>
    <property type="project" value="UniProtKB-SubCell"/>
</dbReference>
<keyword evidence="6 7" id="KW-0472">Membrane</keyword>
<evidence type="ECO:0000256" key="7">
    <source>
        <dbReference type="SAM" id="Phobius"/>
    </source>
</evidence>
<evidence type="ECO:0000313" key="14">
    <source>
        <dbReference type="Proteomes" id="UP000681131"/>
    </source>
</evidence>
<evidence type="ECO:0000256" key="5">
    <source>
        <dbReference type="ARBA" id="ARBA00022989"/>
    </source>
</evidence>
<dbReference type="OrthoDB" id="9799209at2"/>
<dbReference type="InterPro" id="IPR010920">
    <property type="entry name" value="LSM_dom_sf"/>
</dbReference>
<feature type="transmembrane region" description="Helical" evidence="7">
    <location>
        <begin position="523"/>
        <end position="544"/>
    </location>
</feature>
<dbReference type="Proteomes" id="UP000681131">
    <property type="component" value="Chromosome"/>
</dbReference>
<keyword evidence="3" id="KW-1003">Cell membrane</keyword>
<dbReference type="GO" id="GO:0008381">
    <property type="term" value="F:mechanosensitive monoatomic ion channel activity"/>
    <property type="evidence" value="ECO:0007669"/>
    <property type="project" value="UniProtKB-ARBA"/>
</dbReference>
<name>A0A2Z4XVT5_9GAMM</name>
<evidence type="ECO:0000256" key="1">
    <source>
        <dbReference type="ARBA" id="ARBA00004651"/>
    </source>
</evidence>
<evidence type="ECO:0000313" key="13">
    <source>
        <dbReference type="Proteomes" id="UP000251120"/>
    </source>
</evidence>
<keyword evidence="5 7" id="KW-1133">Transmembrane helix</keyword>
<dbReference type="Gene3D" id="2.30.30.60">
    <property type="match status" value="1"/>
</dbReference>
<dbReference type="InterPro" id="IPR023408">
    <property type="entry name" value="MscS_beta-dom_sf"/>
</dbReference>
<evidence type="ECO:0000259" key="9">
    <source>
        <dbReference type="Pfam" id="PF00924"/>
    </source>
</evidence>
<reference evidence="12 14" key="2">
    <citation type="submission" date="2019-08" db="EMBL/GenBank/DDBJ databases">
        <title>Complete genome sequences of Francisella adeliensis (FSC1325 and FSC1326).</title>
        <authorList>
            <person name="Ohrman C."/>
            <person name="Uneklint I."/>
            <person name="Vallesi A."/>
            <person name="Karlsson L."/>
            <person name="Sjodin A."/>
        </authorList>
    </citation>
    <scope>NUCLEOTIDE SEQUENCE [LARGE SCALE GENOMIC DNA]</scope>
    <source>
        <strain evidence="12 14">FSC1325</strain>
    </source>
</reference>
<dbReference type="SUPFAM" id="SSF82861">
    <property type="entry name" value="Mechanosensitive channel protein MscS (YggB), transmembrane region"/>
    <property type="match status" value="1"/>
</dbReference>
<dbReference type="InterPro" id="IPR049278">
    <property type="entry name" value="MS_channel_C"/>
</dbReference>
<dbReference type="SUPFAM" id="SSF50182">
    <property type="entry name" value="Sm-like ribonucleoproteins"/>
    <property type="match status" value="1"/>
</dbReference>
<comment type="subcellular location">
    <subcellularLocation>
        <location evidence="1">Cell membrane</location>
        <topology evidence="1">Multi-pass membrane protein</topology>
    </subcellularLocation>
</comment>
<dbReference type="PANTHER" id="PTHR30347">
    <property type="entry name" value="POTASSIUM CHANNEL RELATED"/>
    <property type="match status" value="1"/>
</dbReference>
<protein>
    <submittedName>
        <fullName evidence="12">Mechanosensitive ion channel</fullName>
    </submittedName>
</protein>
<feature type="transmembrane region" description="Helical" evidence="7">
    <location>
        <begin position="345"/>
        <end position="367"/>
    </location>
</feature>
<dbReference type="Gene3D" id="1.10.287.1260">
    <property type="match status" value="1"/>
</dbReference>
<dbReference type="InterPro" id="IPR052702">
    <property type="entry name" value="MscS-like_channel"/>
</dbReference>
<feature type="transmembrane region" description="Helical" evidence="7">
    <location>
        <begin position="309"/>
        <end position="325"/>
    </location>
</feature>
<dbReference type="RefSeq" id="WP_112869114.1">
    <property type="nucleotide sequence ID" value="NZ_CP021781.1"/>
</dbReference>
<feature type="transmembrane region" description="Helical" evidence="7">
    <location>
        <begin position="190"/>
        <end position="210"/>
    </location>
</feature>
<comment type="similarity">
    <text evidence="2">Belongs to the MscS (TC 1.A.23) family.</text>
</comment>
<dbReference type="Pfam" id="PF00924">
    <property type="entry name" value="MS_channel_2nd"/>
    <property type="match status" value="1"/>
</dbReference>
<evidence type="ECO:0000256" key="8">
    <source>
        <dbReference type="SAM" id="SignalP"/>
    </source>
</evidence>
<accession>A0A2Z4XVT5</accession>